<evidence type="ECO:0000256" key="1">
    <source>
        <dbReference type="SAM" id="MobiDB-lite"/>
    </source>
</evidence>
<accession>B6SHD4</accession>
<proteinExistence type="evidence at transcript level"/>
<protein>
    <submittedName>
        <fullName evidence="2">Uncharacterized protein</fullName>
    </submittedName>
</protein>
<feature type="compositionally biased region" description="Polar residues" evidence="1">
    <location>
        <begin position="13"/>
        <end position="27"/>
    </location>
</feature>
<evidence type="ECO:0000313" key="2">
    <source>
        <dbReference type="EMBL" id="ACG24267.1"/>
    </source>
</evidence>
<dbReference type="EMBL" id="EU952149">
    <property type="protein sequence ID" value="ACG24267.1"/>
    <property type="molecule type" value="mRNA"/>
</dbReference>
<sequence>MFEREIGRLRTLFQQHVSQQQAPTHSRSNSRDMDSQFANLSLKHKSQFRA</sequence>
<feature type="region of interest" description="Disordered" evidence="1">
    <location>
        <begin position="13"/>
        <end position="50"/>
    </location>
</feature>
<name>B6SHD4_MAIZE</name>
<organism evidence="2">
    <name type="scientific">Zea mays</name>
    <name type="common">Maize</name>
    <dbReference type="NCBI Taxonomy" id="4577"/>
    <lineage>
        <taxon>Eukaryota</taxon>
        <taxon>Viridiplantae</taxon>
        <taxon>Streptophyta</taxon>
        <taxon>Embryophyta</taxon>
        <taxon>Tracheophyta</taxon>
        <taxon>Spermatophyta</taxon>
        <taxon>Magnoliopsida</taxon>
        <taxon>Liliopsida</taxon>
        <taxon>Poales</taxon>
        <taxon>Poaceae</taxon>
        <taxon>PACMAD clade</taxon>
        <taxon>Panicoideae</taxon>
        <taxon>Andropogonodae</taxon>
        <taxon>Andropogoneae</taxon>
        <taxon>Tripsacinae</taxon>
        <taxon>Zea</taxon>
    </lineage>
</organism>
<dbReference type="AlphaFoldDB" id="B6SHD4"/>
<reference evidence="2" key="1">
    <citation type="journal article" date="2009" name="Plant Mol. Biol.">
        <title>Insights into corn genes derived from large-scale cDNA sequencing.</title>
        <authorList>
            <person name="Alexandrov N.N."/>
            <person name="Brover V.V."/>
            <person name="Freidin S."/>
            <person name="Troukhan M.E."/>
            <person name="Tatarinova T.V."/>
            <person name="Zhang H."/>
            <person name="Swaller T.J."/>
            <person name="Lu Y.P."/>
            <person name="Bouck J."/>
            <person name="Flavell R.B."/>
            <person name="Feldmann K.A."/>
        </authorList>
    </citation>
    <scope>NUCLEOTIDE SEQUENCE</scope>
</reference>